<dbReference type="Proteomes" id="UP000554482">
    <property type="component" value="Unassembled WGS sequence"/>
</dbReference>
<evidence type="ECO:0000313" key="1">
    <source>
        <dbReference type="EMBL" id="KAF5184976.1"/>
    </source>
</evidence>
<gene>
    <name evidence="1" type="ORF">FRX31_025437</name>
</gene>
<proteinExistence type="predicted"/>
<dbReference type="AlphaFoldDB" id="A0A7J6VIN5"/>
<dbReference type="OrthoDB" id="412781at2759"/>
<evidence type="ECO:0000313" key="2">
    <source>
        <dbReference type="Proteomes" id="UP000554482"/>
    </source>
</evidence>
<name>A0A7J6VIN5_THATH</name>
<keyword evidence="2" id="KW-1185">Reference proteome</keyword>
<accession>A0A7J6VIN5</accession>
<protein>
    <submittedName>
        <fullName evidence="1">Uncharacterized protein</fullName>
    </submittedName>
</protein>
<sequence length="88" mass="9844">MVSMENVGENIHEGDVLGGQITKVLPGLSALFVQIGPHLYRKAHYTELADEWLDFFGDGVQRRETNFWDLIPTCDSMGNFESGIESNV</sequence>
<reference evidence="1 2" key="1">
    <citation type="submission" date="2020-06" db="EMBL/GenBank/DDBJ databases">
        <title>Transcriptomic and genomic resources for Thalictrum thalictroides and T. hernandezii: Facilitating candidate gene discovery in an emerging model plant lineage.</title>
        <authorList>
            <person name="Arias T."/>
            <person name="Riano-Pachon D.M."/>
            <person name="Di Stilio V.S."/>
        </authorList>
    </citation>
    <scope>NUCLEOTIDE SEQUENCE [LARGE SCALE GENOMIC DNA]</scope>
    <source>
        <strain evidence="2">cv. WT478/WT964</strain>
        <tissue evidence="1">Leaves</tissue>
    </source>
</reference>
<comment type="caution">
    <text evidence="1">The sequence shown here is derived from an EMBL/GenBank/DDBJ whole genome shotgun (WGS) entry which is preliminary data.</text>
</comment>
<organism evidence="1 2">
    <name type="scientific">Thalictrum thalictroides</name>
    <name type="common">Rue-anemone</name>
    <name type="synonym">Anemone thalictroides</name>
    <dbReference type="NCBI Taxonomy" id="46969"/>
    <lineage>
        <taxon>Eukaryota</taxon>
        <taxon>Viridiplantae</taxon>
        <taxon>Streptophyta</taxon>
        <taxon>Embryophyta</taxon>
        <taxon>Tracheophyta</taxon>
        <taxon>Spermatophyta</taxon>
        <taxon>Magnoliopsida</taxon>
        <taxon>Ranunculales</taxon>
        <taxon>Ranunculaceae</taxon>
        <taxon>Thalictroideae</taxon>
        <taxon>Thalictrum</taxon>
    </lineage>
</organism>
<dbReference type="EMBL" id="JABWDY010031335">
    <property type="protein sequence ID" value="KAF5184976.1"/>
    <property type="molecule type" value="Genomic_DNA"/>
</dbReference>